<dbReference type="HOGENOM" id="CLU_012253_1_1_10"/>
<dbReference type="eggNOG" id="COG2133">
    <property type="taxonomic scope" value="Bacteria"/>
</dbReference>
<dbReference type="RefSeq" id="WP_013070962.1">
    <property type="nucleotide sequence ID" value="NC_014041.1"/>
</dbReference>
<dbReference type="AlphaFoldDB" id="D5BKD0"/>
<dbReference type="InterPro" id="IPR011041">
    <property type="entry name" value="Quinoprot_gluc/sorb_DH_b-prop"/>
</dbReference>
<dbReference type="Gene3D" id="2.120.10.30">
    <property type="entry name" value="TolB, C-terminal domain"/>
    <property type="match status" value="1"/>
</dbReference>
<dbReference type="Pfam" id="PF07995">
    <property type="entry name" value="GSDH"/>
    <property type="match status" value="1"/>
</dbReference>
<keyword evidence="4" id="KW-1185">Reference proteome</keyword>
<dbReference type="InterPro" id="IPR012938">
    <property type="entry name" value="Glc/Sorbosone_DH"/>
</dbReference>
<reference evidence="3 4" key="1">
    <citation type="journal article" date="2010" name="BMC Genomics">
        <title>The complete genome of Zunongwangia profunda SM-A87 reveals its adaptation to the deep-sea environment and ecological role in sedimentary organic nitrogen degradation.</title>
        <authorList>
            <person name="Qin Q.L."/>
            <person name="Zhang X.Y."/>
            <person name="Wang X.M."/>
            <person name="Liu G.M."/>
            <person name="Chen X.L."/>
            <person name="Xie B.B."/>
            <person name="Dang H.Y."/>
            <person name="Zhou B.C."/>
            <person name="Yu J."/>
            <person name="Zhang Y.Z."/>
        </authorList>
    </citation>
    <scope>NUCLEOTIDE SEQUENCE [LARGE SCALE GENOMIC DNA]</scope>
    <source>
        <strain evidence="4">DSM 18752 / CCTCC AB 206139 / SM-A87</strain>
    </source>
</reference>
<dbReference type="PROSITE" id="PS51257">
    <property type="entry name" value="PROKAR_LIPOPROTEIN"/>
    <property type="match status" value="1"/>
</dbReference>
<evidence type="ECO:0000313" key="4">
    <source>
        <dbReference type="Proteomes" id="UP000001654"/>
    </source>
</evidence>
<sequence length="404" mass="44811">MKKLFTTLGMALLLISCGQNDKKTDTADAQDTNESPELSKQEVPEPIPAETNDTYTTEVVVEGIPIPWGIDFLPDQSMLITDKSGEIYHFKDGKKQKLSNVPEVYVRGQGGLLDIAVHPDYANNGWIYFTYASSEGEGEGGNTAIARAKINGSQLTNIEVLYKAGPNTTKGQHFGSRIAFDKEGYLYFSAGERGARDENPQDITRDNGKVYRLNDDGSIPQDNPFVGKENAKEAIYSYGHRNPQGMILNPETGEIWVHEHGPQGGDEINVVKAGANYGWPVVTYGENYDGTPITEERSRPEFEDPIFYWLPSIAPSGFAYVTSEKYPDLKGNLLAGSLKFQYLELLILDGKKITKREKLVEKVGRLREVVEGPDGNIYLGVEGKGVLKLVKKQHKLELNTNDQK</sequence>
<protein>
    <submittedName>
        <fullName evidence="3">Glucose/sorbosone dehydrogenase</fullName>
    </submittedName>
</protein>
<dbReference type="OrthoDB" id="9770043at2"/>
<dbReference type="InterPro" id="IPR011042">
    <property type="entry name" value="6-blade_b-propeller_TolB-like"/>
</dbReference>
<dbReference type="SUPFAM" id="SSF50952">
    <property type="entry name" value="Soluble quinoprotein glucose dehydrogenase"/>
    <property type="match status" value="1"/>
</dbReference>
<evidence type="ECO:0000256" key="1">
    <source>
        <dbReference type="SAM" id="MobiDB-lite"/>
    </source>
</evidence>
<evidence type="ECO:0000313" key="3">
    <source>
        <dbReference type="EMBL" id="ADF51810.1"/>
    </source>
</evidence>
<dbReference type="PANTHER" id="PTHR19328:SF75">
    <property type="entry name" value="ALDOSE SUGAR DEHYDROGENASE YLII"/>
    <property type="match status" value="1"/>
</dbReference>
<name>D5BKD0_ZUNPS</name>
<dbReference type="STRING" id="655815.ZPR_1474"/>
<dbReference type="EMBL" id="CP001650">
    <property type="protein sequence ID" value="ADF51810.1"/>
    <property type="molecule type" value="Genomic_DNA"/>
</dbReference>
<feature type="region of interest" description="Disordered" evidence="1">
    <location>
        <begin position="22"/>
        <end position="53"/>
    </location>
</feature>
<dbReference type="Proteomes" id="UP000001654">
    <property type="component" value="Chromosome"/>
</dbReference>
<proteinExistence type="predicted"/>
<accession>D5BKD0</accession>
<evidence type="ECO:0000259" key="2">
    <source>
        <dbReference type="Pfam" id="PF07995"/>
    </source>
</evidence>
<gene>
    <name evidence="3" type="ordered locus">ZPR_1474</name>
</gene>
<dbReference type="KEGG" id="zpr:ZPR_1474"/>
<organism evidence="3 4">
    <name type="scientific">Zunongwangia profunda (strain DSM 18752 / CCTCC AB 206139 / SM-A87)</name>
    <name type="common">Wangia profunda</name>
    <dbReference type="NCBI Taxonomy" id="655815"/>
    <lineage>
        <taxon>Bacteria</taxon>
        <taxon>Pseudomonadati</taxon>
        <taxon>Bacteroidota</taxon>
        <taxon>Flavobacteriia</taxon>
        <taxon>Flavobacteriales</taxon>
        <taxon>Flavobacteriaceae</taxon>
        <taxon>Zunongwangia</taxon>
    </lineage>
</organism>
<dbReference type="PANTHER" id="PTHR19328">
    <property type="entry name" value="HEDGEHOG-INTERACTING PROTEIN"/>
    <property type="match status" value="1"/>
</dbReference>
<feature type="domain" description="Glucose/Sorbosone dehydrogenase" evidence="2">
    <location>
        <begin position="66"/>
        <end position="383"/>
    </location>
</feature>